<protein>
    <submittedName>
        <fullName evidence="1">Uncharacterized protein</fullName>
    </submittedName>
</protein>
<geneLocation type="plasmid" evidence="1">
    <name>pAWOD_2</name>
</geneLocation>
<dbReference type="AlphaFoldDB" id="A0A5Q4ZYP1"/>
<dbReference type="EMBL" id="LR721753">
    <property type="protein sequence ID" value="VVV06979.1"/>
    <property type="molecule type" value="Genomic_DNA"/>
</dbReference>
<gene>
    <name evidence="1" type="ORF">AW0309160_04473</name>
</gene>
<organism evidence="1">
    <name type="scientific">Aliivibrio wodanis</name>
    <dbReference type="NCBI Taxonomy" id="80852"/>
    <lineage>
        <taxon>Bacteria</taxon>
        <taxon>Pseudomonadati</taxon>
        <taxon>Pseudomonadota</taxon>
        <taxon>Gammaproteobacteria</taxon>
        <taxon>Vibrionales</taxon>
        <taxon>Vibrionaceae</taxon>
        <taxon>Aliivibrio</taxon>
    </lineage>
</organism>
<reference evidence="1" key="1">
    <citation type="submission" date="2019-09" db="EMBL/GenBank/DDBJ databases">
        <authorList>
            <person name="Hjerde E."/>
        </authorList>
    </citation>
    <scope>NUCLEOTIDE SEQUENCE [LARGE SCALE GENOMIC DNA]</scope>
    <source>
        <strain evidence="1">06/09/160</strain>
        <plasmid evidence="1">pAWOD_2</plasmid>
    </source>
</reference>
<evidence type="ECO:0000313" key="1">
    <source>
        <dbReference type="EMBL" id="VVV06979.1"/>
    </source>
</evidence>
<name>A0A5Q4ZYP1_9GAMM</name>
<proteinExistence type="predicted"/>
<keyword evidence="1" id="KW-0614">Plasmid</keyword>
<accession>A0A5Q4ZYP1</accession>
<sequence>MSDIYMSGTLFGDASIGIVQYEALRWFKECEPQIKSMVSDLLSGQVNELSELLNDEDNQRSFYLSHVESVDITLGPRFARACAIAYYDRNDLPQYSSGLLGLRHDESFFHSWVDMVRIEQYHVILELVMNISQDVTGRSFNYLFELNFNDVVIEPIVNTAEYQKEVFGIASSFHHLLQISPSLYSADFSGNLPMKSNVCPFKYQQARSLYELLKQYDFTFDSYNLKDLSGLILSNSLLGVDSYQDYSNVVSKWLDHSLLMQTSSLARH</sequence>
<dbReference type="RefSeq" id="WP_192957867.1">
    <property type="nucleotide sequence ID" value="NZ_LR721753.1"/>
</dbReference>